<dbReference type="SMART" id="SM00382">
    <property type="entry name" value="AAA"/>
    <property type="match status" value="1"/>
</dbReference>
<dbReference type="InterPro" id="IPR003439">
    <property type="entry name" value="ABC_transporter-like_ATP-bd"/>
</dbReference>
<comment type="caution">
    <text evidence="7">The sequence shown here is derived from an EMBL/GenBank/DDBJ whole genome shotgun (WGS) entry which is preliminary data.</text>
</comment>
<accession>A0A7K3ULC1</accession>
<proteinExistence type="inferred from homology"/>
<dbReference type="GO" id="GO:0016887">
    <property type="term" value="F:ATP hydrolysis activity"/>
    <property type="evidence" value="ECO:0007669"/>
    <property type="project" value="InterPro"/>
</dbReference>
<evidence type="ECO:0000259" key="6">
    <source>
        <dbReference type="PROSITE" id="PS50893"/>
    </source>
</evidence>
<dbReference type="Gene3D" id="3.40.50.300">
    <property type="entry name" value="P-loop containing nucleotide triphosphate hydrolases"/>
    <property type="match status" value="1"/>
</dbReference>
<dbReference type="AlphaFoldDB" id="A0A7K3ULC1"/>
<evidence type="ECO:0000313" key="8">
    <source>
        <dbReference type="Proteomes" id="UP000471753"/>
    </source>
</evidence>
<dbReference type="CDD" id="cd03224">
    <property type="entry name" value="ABC_TM1139_LivF_branched"/>
    <property type="match status" value="1"/>
</dbReference>
<comment type="similarity">
    <text evidence="1">Belongs to the ABC transporter superfamily.</text>
</comment>
<gene>
    <name evidence="7" type="ORF">GR197_28790</name>
</gene>
<dbReference type="InterPro" id="IPR003593">
    <property type="entry name" value="AAA+_ATPase"/>
</dbReference>
<keyword evidence="4 7" id="KW-0067">ATP-binding</keyword>
<dbReference type="RefSeq" id="WP_164015799.1">
    <property type="nucleotide sequence ID" value="NZ_WUFT01000027.1"/>
</dbReference>
<dbReference type="Pfam" id="PF00005">
    <property type="entry name" value="ABC_tran"/>
    <property type="match status" value="1"/>
</dbReference>
<dbReference type="PROSITE" id="PS50893">
    <property type="entry name" value="ABC_TRANSPORTER_2"/>
    <property type="match status" value="1"/>
</dbReference>
<evidence type="ECO:0000256" key="4">
    <source>
        <dbReference type="ARBA" id="ARBA00022840"/>
    </source>
</evidence>
<dbReference type="InterPro" id="IPR052156">
    <property type="entry name" value="BCAA_Transport_ATP-bd_LivF"/>
</dbReference>
<dbReference type="GO" id="GO:0005524">
    <property type="term" value="F:ATP binding"/>
    <property type="evidence" value="ECO:0007669"/>
    <property type="project" value="UniProtKB-KW"/>
</dbReference>
<evidence type="ECO:0000256" key="3">
    <source>
        <dbReference type="ARBA" id="ARBA00022741"/>
    </source>
</evidence>
<feature type="domain" description="ABC transporter" evidence="6">
    <location>
        <begin position="2"/>
        <end position="233"/>
    </location>
</feature>
<keyword evidence="5" id="KW-0029">Amino-acid transport</keyword>
<dbReference type="PANTHER" id="PTHR43820">
    <property type="entry name" value="HIGH-AFFINITY BRANCHED-CHAIN AMINO ACID TRANSPORT ATP-BINDING PROTEIN LIVF"/>
    <property type="match status" value="1"/>
</dbReference>
<evidence type="ECO:0000256" key="2">
    <source>
        <dbReference type="ARBA" id="ARBA00022448"/>
    </source>
</evidence>
<evidence type="ECO:0000256" key="5">
    <source>
        <dbReference type="ARBA" id="ARBA00022970"/>
    </source>
</evidence>
<organism evidence="7 8">
    <name type="scientific">Rhizobium phaseoli</name>
    <dbReference type="NCBI Taxonomy" id="396"/>
    <lineage>
        <taxon>Bacteria</taxon>
        <taxon>Pseudomonadati</taxon>
        <taxon>Pseudomonadota</taxon>
        <taxon>Alphaproteobacteria</taxon>
        <taxon>Hyphomicrobiales</taxon>
        <taxon>Rhizobiaceae</taxon>
        <taxon>Rhizobium/Agrobacterium group</taxon>
        <taxon>Rhizobium</taxon>
    </lineage>
</organism>
<dbReference type="SUPFAM" id="SSF52540">
    <property type="entry name" value="P-loop containing nucleoside triphosphate hydrolases"/>
    <property type="match status" value="1"/>
</dbReference>
<dbReference type="EMBL" id="WUFT01000027">
    <property type="protein sequence ID" value="NEJ74480.1"/>
    <property type="molecule type" value="Genomic_DNA"/>
</dbReference>
<sequence length="240" mass="25962">MLRVENLVVRYGPIEAVKGISFEVGQGEIVSLLGPNGAGKTSTLAALMKLIVPQSGTITLAGEDISAVGAAQIVRRGMTLSPEGRRVFPRLSVEKNLLLGGMVLKDWRNPEVLNRMYARFPILHERRNQLAGTLSGGEQQMLAIARALMSSPKVLLLDEPSLGIAPKIVAENFDLICELRDEGFTILLVEQNVFQSLSISDRAYVLESGRIVASGDSDDILKSDLVRHSYLGVADPIEAA</sequence>
<dbReference type="GO" id="GO:0015658">
    <property type="term" value="F:branched-chain amino acid transmembrane transporter activity"/>
    <property type="evidence" value="ECO:0007669"/>
    <property type="project" value="TreeGrafter"/>
</dbReference>
<name>A0A7K3ULC1_9HYPH</name>
<dbReference type="InterPro" id="IPR017871">
    <property type="entry name" value="ABC_transporter-like_CS"/>
</dbReference>
<evidence type="ECO:0000256" key="1">
    <source>
        <dbReference type="ARBA" id="ARBA00005417"/>
    </source>
</evidence>
<reference evidence="7 8" key="1">
    <citation type="submission" date="2019-12" db="EMBL/GenBank/DDBJ databases">
        <title>Rhizobium genotypes associated with high levels of biological nitrogen fixation by grain legumes in a temperate-maritime cropping system.</title>
        <authorList>
            <person name="Maluk M."/>
            <person name="Francesc Ferrando Molina F."/>
            <person name="Lopez Del Egido L."/>
            <person name="Lafos M."/>
            <person name="Langarica-Fuentes A."/>
            <person name="Gebre Yohannes G."/>
            <person name="Young M.W."/>
            <person name="Martin P."/>
            <person name="Gantlett R."/>
            <person name="Kenicer G."/>
            <person name="Hawes C."/>
            <person name="Begg G.S."/>
            <person name="Quilliam R.S."/>
            <person name="Squire G.R."/>
            <person name="Poole P.S."/>
            <person name="Young P.W."/>
            <person name="Iannetta P.M."/>
            <person name="James E.K."/>
        </authorList>
    </citation>
    <scope>NUCLEOTIDE SEQUENCE [LARGE SCALE GENOMIC DNA]</scope>
    <source>
        <strain evidence="7 8">JHI366</strain>
    </source>
</reference>
<dbReference type="Proteomes" id="UP000471753">
    <property type="component" value="Unassembled WGS sequence"/>
</dbReference>
<protein>
    <submittedName>
        <fullName evidence="7">ATP-binding cassette domain-containing protein</fullName>
    </submittedName>
</protein>
<dbReference type="PANTHER" id="PTHR43820:SF4">
    <property type="entry name" value="HIGH-AFFINITY BRANCHED-CHAIN AMINO ACID TRANSPORT ATP-BINDING PROTEIN LIVF"/>
    <property type="match status" value="1"/>
</dbReference>
<evidence type="ECO:0000313" key="7">
    <source>
        <dbReference type="EMBL" id="NEJ74480.1"/>
    </source>
</evidence>
<keyword evidence="2" id="KW-0813">Transport</keyword>
<dbReference type="InterPro" id="IPR027417">
    <property type="entry name" value="P-loop_NTPase"/>
</dbReference>
<dbReference type="PROSITE" id="PS00211">
    <property type="entry name" value="ABC_TRANSPORTER_1"/>
    <property type="match status" value="1"/>
</dbReference>
<keyword evidence="3" id="KW-0547">Nucleotide-binding</keyword>
<dbReference type="GO" id="GO:0015807">
    <property type="term" value="P:L-amino acid transport"/>
    <property type="evidence" value="ECO:0007669"/>
    <property type="project" value="TreeGrafter"/>
</dbReference>